<reference evidence="2 3" key="1">
    <citation type="submission" date="2020-08" db="EMBL/GenBank/DDBJ databases">
        <title>Genomic Encyclopedia of Type Strains, Phase IV (KMG-IV): sequencing the most valuable type-strain genomes for metagenomic binning, comparative biology and taxonomic classification.</title>
        <authorList>
            <person name="Goeker M."/>
        </authorList>
    </citation>
    <scope>NUCLEOTIDE SEQUENCE [LARGE SCALE GENOMIC DNA]</scope>
    <source>
        <strain evidence="2 3">DSM 21319</strain>
    </source>
</reference>
<dbReference type="Pfam" id="PF00128">
    <property type="entry name" value="Alpha-amylase"/>
    <property type="match status" value="1"/>
</dbReference>
<name>A0A7W7YX05_9HYPH</name>
<feature type="domain" description="Glycosyl hydrolase family 13 catalytic" evidence="1">
    <location>
        <begin position="6"/>
        <end position="460"/>
    </location>
</feature>
<dbReference type="PANTHER" id="PTHR10357">
    <property type="entry name" value="ALPHA-AMYLASE FAMILY MEMBER"/>
    <property type="match status" value="1"/>
</dbReference>
<keyword evidence="2" id="KW-0413">Isomerase</keyword>
<dbReference type="GO" id="GO:0030980">
    <property type="term" value="P:alpha-glucan catabolic process"/>
    <property type="evidence" value="ECO:0007669"/>
    <property type="project" value="TreeGrafter"/>
</dbReference>
<proteinExistence type="predicted"/>
<dbReference type="GO" id="GO:0047470">
    <property type="term" value="F:(1,4)-alpha-D-glucan 1-alpha-D-glucosylmutase activity"/>
    <property type="evidence" value="ECO:0007669"/>
    <property type="project" value="UniProtKB-EC"/>
</dbReference>
<dbReference type="Proteomes" id="UP000535406">
    <property type="component" value="Unassembled WGS sequence"/>
</dbReference>
<dbReference type="EC" id="5.4.99.15" evidence="2"/>
<dbReference type="InterPro" id="IPR012767">
    <property type="entry name" value="Trehalose_TreY"/>
</dbReference>
<dbReference type="EMBL" id="JACHIK010000012">
    <property type="protein sequence ID" value="MBB5043914.1"/>
    <property type="molecule type" value="Genomic_DNA"/>
</dbReference>
<evidence type="ECO:0000313" key="2">
    <source>
        <dbReference type="EMBL" id="MBB5043914.1"/>
    </source>
</evidence>
<dbReference type="NCBIfam" id="TIGR02401">
    <property type="entry name" value="trehalose_TreY"/>
    <property type="match status" value="1"/>
</dbReference>
<dbReference type="Gene3D" id="3.20.20.80">
    <property type="entry name" value="Glycosidases"/>
    <property type="match status" value="3"/>
</dbReference>
<evidence type="ECO:0000313" key="3">
    <source>
        <dbReference type="Proteomes" id="UP000535406"/>
    </source>
</evidence>
<dbReference type="AlphaFoldDB" id="A0A7W7YX05"/>
<dbReference type="SUPFAM" id="SSF51445">
    <property type="entry name" value="(Trans)glycosidases"/>
    <property type="match status" value="1"/>
</dbReference>
<dbReference type="InterPro" id="IPR013797">
    <property type="entry name" value="Maltooligo_trehalose_synth_4"/>
</dbReference>
<protein>
    <submittedName>
        <fullName evidence="2">(1-&gt;4)-alpha-D-glucan 1-alpha-D-glucosylmutase</fullName>
        <ecNumber evidence="2">5.4.99.15</ecNumber>
    </submittedName>
</protein>
<sequence length="871" mass="95818">MTPPRSTYRLQFRNGMDFGRARQLVPYLAALGVTHLYASPLMTAVAGSTHGYDATRTDEIDPALGGLDGLRSLAGDLYRHGIGLILDIVPNHMAASLENPWWRSVVVWGEESPFSRHFDIDWSEPLTLPFLGKDFAGELADGTLCLALDPRHDALALRYGESFYPLAPESYAMALGGFAGTVLPARPEENPQGAGLLARTLAPPGAREELERHLAALSREPGRIEAVHAAQPWRLMDWKAASLHLSYRRFFEIAGLAGLRVEDPPIFEESHRLVLALVREGTVDGLRIDHVDGLADPRGYLERLRAAVGPDVPILVEKILEKDEPFATDWPVDGTTGYEFIASLADALVDETEGGRLAGAFQPLKSEEHRGTFHDEMQASKRQMLADNFQGEVRRVALLAKAMADTAHADYSRSTLTEAICAMIVALPVYRTYMATAAEISGRDREVLAAVRREAQEGVRPEVREAIDFIWELLTDDRTCNAMPECVEFRTRFQQLSGPVMAKALEDTLFYRENAFIALNEVGGDPGRPTGGPGAFHAAMQARQEAMPHGLSATATHDTKRGEDARARLYTLGEAPDVWIAAERRWAARNARHRRRHQGRPVPEPDVEWLVYQSLAGAWPPEGLEDRAAFAERMRHYVEKALREAKTASNWVLPDTGYEQKVIDFVEDLLGDTDFCADFTETLRPFIDAGLINSLVQTLIKLTAPGIPDIHQGSERGDFSLVDPDNRRPLDPAVLAVPQKPRPSRATFADYKQWLVAAVLAERNRAGGNPFAGAYIPLEISDGNRGALAFLRAAPEAFAITVVPRLTFDRIAPEGLHLSAGALEDVVLHLPAGFAGRDVRSVLDGRTYLLRPEMPLADILGTEPVALLVGA</sequence>
<dbReference type="GO" id="GO:0005992">
    <property type="term" value="P:trehalose biosynthetic process"/>
    <property type="evidence" value="ECO:0007669"/>
    <property type="project" value="TreeGrafter"/>
</dbReference>
<comment type="caution">
    <text evidence="2">The sequence shown here is derived from an EMBL/GenBank/DDBJ whole genome shotgun (WGS) entry which is preliminary data.</text>
</comment>
<evidence type="ECO:0000259" key="1">
    <source>
        <dbReference type="SMART" id="SM00642"/>
    </source>
</evidence>
<dbReference type="RefSeq" id="WP_184145275.1">
    <property type="nucleotide sequence ID" value="NZ_JACHIK010000012.1"/>
</dbReference>
<dbReference type="CDD" id="cd11336">
    <property type="entry name" value="AmyAc_MTSase"/>
    <property type="match status" value="1"/>
</dbReference>
<gene>
    <name evidence="2" type="ORF">HNQ66_003327</name>
</gene>
<dbReference type="Gene3D" id="1.10.10.470">
    <property type="entry name" value="Maltooligosyl trehalose synthase, domain 4"/>
    <property type="match status" value="1"/>
</dbReference>
<dbReference type="PANTHER" id="PTHR10357:SF216">
    <property type="entry name" value="MALTOOLIGOSYL TREHALOSE SYNTHASE-RELATED"/>
    <property type="match status" value="1"/>
</dbReference>
<organism evidence="2 3">
    <name type="scientific">Shinella fusca</name>
    <dbReference type="NCBI Taxonomy" id="544480"/>
    <lineage>
        <taxon>Bacteria</taxon>
        <taxon>Pseudomonadati</taxon>
        <taxon>Pseudomonadota</taxon>
        <taxon>Alphaproteobacteria</taxon>
        <taxon>Hyphomicrobiales</taxon>
        <taxon>Rhizobiaceae</taxon>
        <taxon>Shinella</taxon>
    </lineage>
</organism>
<keyword evidence="3" id="KW-1185">Reference proteome</keyword>
<dbReference type="SMART" id="SM00642">
    <property type="entry name" value="Aamy"/>
    <property type="match status" value="1"/>
</dbReference>
<accession>A0A7W7YX05</accession>
<dbReference type="InterPro" id="IPR017853">
    <property type="entry name" value="GH"/>
</dbReference>
<dbReference type="InterPro" id="IPR006047">
    <property type="entry name" value="GH13_cat_dom"/>
</dbReference>